<evidence type="ECO:0000256" key="3">
    <source>
        <dbReference type="ARBA" id="ARBA00005179"/>
    </source>
</evidence>
<dbReference type="PANTHER" id="PTHR46300:SF2">
    <property type="entry name" value="CYTOCHROME P450 MONOOXYGENASE ALNH-RELATED"/>
    <property type="match status" value="1"/>
</dbReference>
<name>W4JT17_HETIT</name>
<evidence type="ECO:0000256" key="13">
    <source>
        <dbReference type="PIRSR" id="PIRSR602401-1"/>
    </source>
</evidence>
<evidence type="ECO:0000256" key="12">
    <source>
        <dbReference type="ARBA" id="ARBA00023136"/>
    </source>
</evidence>
<dbReference type="OrthoDB" id="1470350at2759"/>
<evidence type="ECO:0000256" key="10">
    <source>
        <dbReference type="ARBA" id="ARBA00023004"/>
    </source>
</evidence>
<gene>
    <name evidence="15" type="primary">cyp66</name>
    <name evidence="15" type="ORF">HETIRDRAFT_66435</name>
</gene>
<dbReference type="Proteomes" id="UP000030671">
    <property type="component" value="Unassembled WGS sequence"/>
</dbReference>
<dbReference type="GO" id="GO:0005506">
    <property type="term" value="F:iron ion binding"/>
    <property type="evidence" value="ECO:0007669"/>
    <property type="project" value="InterPro"/>
</dbReference>
<keyword evidence="11 15" id="KW-0503">Monooxygenase</keyword>
<comment type="cofactor">
    <cofactor evidence="1 13">
        <name>heme</name>
        <dbReference type="ChEBI" id="CHEBI:30413"/>
    </cofactor>
</comment>
<evidence type="ECO:0000256" key="14">
    <source>
        <dbReference type="SAM" id="Phobius"/>
    </source>
</evidence>
<dbReference type="InterPro" id="IPR001128">
    <property type="entry name" value="Cyt_P450"/>
</dbReference>
<organism evidence="15 16">
    <name type="scientific">Heterobasidion irregulare (strain TC 32-1)</name>
    <dbReference type="NCBI Taxonomy" id="747525"/>
    <lineage>
        <taxon>Eukaryota</taxon>
        <taxon>Fungi</taxon>
        <taxon>Dikarya</taxon>
        <taxon>Basidiomycota</taxon>
        <taxon>Agaricomycotina</taxon>
        <taxon>Agaricomycetes</taxon>
        <taxon>Russulales</taxon>
        <taxon>Bondarzewiaceae</taxon>
        <taxon>Heterobasidion</taxon>
        <taxon>Heterobasidion annosum species complex</taxon>
    </lineage>
</organism>
<feature type="transmembrane region" description="Helical" evidence="14">
    <location>
        <begin position="20"/>
        <end position="37"/>
    </location>
</feature>
<dbReference type="RefSeq" id="XP_009551890.1">
    <property type="nucleotide sequence ID" value="XM_009553595.1"/>
</dbReference>
<dbReference type="eggNOG" id="KOG0156">
    <property type="taxonomic scope" value="Eukaryota"/>
</dbReference>
<evidence type="ECO:0000256" key="6">
    <source>
        <dbReference type="ARBA" id="ARBA00022692"/>
    </source>
</evidence>
<dbReference type="PRINTS" id="PR00463">
    <property type="entry name" value="EP450I"/>
</dbReference>
<dbReference type="CDD" id="cd11065">
    <property type="entry name" value="CYP64-like"/>
    <property type="match status" value="1"/>
</dbReference>
<keyword evidence="7 13" id="KW-0479">Metal-binding</keyword>
<dbReference type="PRINTS" id="PR00385">
    <property type="entry name" value="P450"/>
</dbReference>
<evidence type="ECO:0000256" key="8">
    <source>
        <dbReference type="ARBA" id="ARBA00022989"/>
    </source>
</evidence>
<keyword evidence="6 14" id="KW-0812">Transmembrane</keyword>
<evidence type="ECO:0000256" key="7">
    <source>
        <dbReference type="ARBA" id="ARBA00022723"/>
    </source>
</evidence>
<comment type="subcellular location">
    <subcellularLocation>
        <location evidence="2">Membrane</location>
    </subcellularLocation>
</comment>
<keyword evidence="8 14" id="KW-1133">Transmembrane helix</keyword>
<dbReference type="InterPro" id="IPR050364">
    <property type="entry name" value="Cytochrome_P450_fung"/>
</dbReference>
<dbReference type="GO" id="GO:0004497">
    <property type="term" value="F:monooxygenase activity"/>
    <property type="evidence" value="ECO:0007669"/>
    <property type="project" value="UniProtKB-KW"/>
</dbReference>
<protein>
    <submittedName>
        <fullName evidence="15">Cytochrome P450 monooxygenase 66</fullName>
    </submittedName>
</protein>
<dbReference type="EMBL" id="KI925465">
    <property type="protein sequence ID" value="ETW76011.1"/>
    <property type="molecule type" value="Genomic_DNA"/>
</dbReference>
<dbReference type="GO" id="GO:0020037">
    <property type="term" value="F:heme binding"/>
    <property type="evidence" value="ECO:0007669"/>
    <property type="project" value="InterPro"/>
</dbReference>
<dbReference type="SUPFAM" id="SSF48264">
    <property type="entry name" value="Cytochrome P450"/>
    <property type="match status" value="1"/>
</dbReference>
<sequence length="529" mass="59659">MSVLSLSSSFLRELQRNKSLYAILLLGLTAYSVVRYIRSPYRKLPPGPKGYPIIGNFLNIGEKQWHVFTEWKKVYGDFVYFKALGQPMLVLNTQKAAADLLDRRAANYSDRPPHIVACEILTGGLILGFTRFGDLWRRMRKAGNEGLHKGAVPRYYHKQTIESITLALGMVTEPRLWDRHVRRTSASTTLGIVYDAPTIASEHDPHVRRINEFVARLTRAALPGAHFVDFFPFMKYIPSRFAKWKREAEEWCVRDSAMFESLLSGVRSRMEKEGGLVSLSATLIKDQARVNLSEHQNAWVAGSVYSAGTETTASTMAWWMLAMATNPDAQKRAQAEIDTVVGRSRLPSFADFEHLPYTRAMVKEVLRWRPVVPVGSPHRSIKDDWYEGHFIPAGTVCITNVWAINHDTTIYGEDAALYNPSRHLDEHGRLAPSPPDTKEQSHATYGFGRRICLGMHVANNALFMYIAMVVWAMNIEPITGANGKPQDLDVYADIDDGLVVKPPPYEYKITPRFPDAAAMLEQAKETMGN</sequence>
<dbReference type="HOGENOM" id="CLU_001570_2_1_1"/>
<evidence type="ECO:0000313" key="16">
    <source>
        <dbReference type="Proteomes" id="UP000030671"/>
    </source>
</evidence>
<keyword evidence="5 13" id="KW-0349">Heme</keyword>
<evidence type="ECO:0000256" key="2">
    <source>
        <dbReference type="ARBA" id="ARBA00004370"/>
    </source>
</evidence>
<dbReference type="KEGG" id="hir:HETIRDRAFT_66435"/>
<dbReference type="Gene3D" id="1.10.630.10">
    <property type="entry name" value="Cytochrome P450"/>
    <property type="match status" value="1"/>
</dbReference>
<dbReference type="InParanoid" id="W4JT17"/>
<evidence type="ECO:0000256" key="11">
    <source>
        <dbReference type="ARBA" id="ARBA00023033"/>
    </source>
</evidence>
<evidence type="ECO:0000256" key="9">
    <source>
        <dbReference type="ARBA" id="ARBA00023002"/>
    </source>
</evidence>
<dbReference type="GO" id="GO:0016705">
    <property type="term" value="F:oxidoreductase activity, acting on paired donors, with incorporation or reduction of molecular oxygen"/>
    <property type="evidence" value="ECO:0007669"/>
    <property type="project" value="InterPro"/>
</dbReference>
<proteinExistence type="inferred from homology"/>
<dbReference type="AlphaFoldDB" id="W4JT17"/>
<accession>W4JT17</accession>
<reference evidence="15 16" key="1">
    <citation type="journal article" date="2012" name="New Phytol.">
        <title>Insight into trade-off between wood decay and parasitism from the genome of a fungal forest pathogen.</title>
        <authorList>
            <person name="Olson A."/>
            <person name="Aerts A."/>
            <person name="Asiegbu F."/>
            <person name="Belbahri L."/>
            <person name="Bouzid O."/>
            <person name="Broberg A."/>
            <person name="Canback B."/>
            <person name="Coutinho P.M."/>
            <person name="Cullen D."/>
            <person name="Dalman K."/>
            <person name="Deflorio G."/>
            <person name="van Diepen L.T."/>
            <person name="Dunand C."/>
            <person name="Duplessis S."/>
            <person name="Durling M."/>
            <person name="Gonthier P."/>
            <person name="Grimwood J."/>
            <person name="Fossdal C.G."/>
            <person name="Hansson D."/>
            <person name="Henrissat B."/>
            <person name="Hietala A."/>
            <person name="Himmelstrand K."/>
            <person name="Hoffmeister D."/>
            <person name="Hogberg N."/>
            <person name="James T.Y."/>
            <person name="Karlsson M."/>
            <person name="Kohler A."/>
            <person name="Kues U."/>
            <person name="Lee Y.H."/>
            <person name="Lin Y.C."/>
            <person name="Lind M."/>
            <person name="Lindquist E."/>
            <person name="Lombard V."/>
            <person name="Lucas S."/>
            <person name="Lunden K."/>
            <person name="Morin E."/>
            <person name="Murat C."/>
            <person name="Park J."/>
            <person name="Raffaello T."/>
            <person name="Rouze P."/>
            <person name="Salamov A."/>
            <person name="Schmutz J."/>
            <person name="Solheim H."/>
            <person name="Stahlberg J."/>
            <person name="Velez H."/>
            <person name="de Vries R.P."/>
            <person name="Wiebenga A."/>
            <person name="Woodward S."/>
            <person name="Yakovlev I."/>
            <person name="Garbelotto M."/>
            <person name="Martin F."/>
            <person name="Grigoriev I.V."/>
            <person name="Stenlid J."/>
        </authorList>
    </citation>
    <scope>NUCLEOTIDE SEQUENCE [LARGE SCALE GENOMIC DNA]</scope>
    <source>
        <strain evidence="15 16">TC 32-1</strain>
    </source>
</reference>
<dbReference type="InterPro" id="IPR036396">
    <property type="entry name" value="Cyt_P450_sf"/>
</dbReference>
<dbReference type="GeneID" id="20678777"/>
<evidence type="ECO:0000256" key="1">
    <source>
        <dbReference type="ARBA" id="ARBA00001971"/>
    </source>
</evidence>
<evidence type="ECO:0000256" key="4">
    <source>
        <dbReference type="ARBA" id="ARBA00010617"/>
    </source>
</evidence>
<keyword evidence="9" id="KW-0560">Oxidoreductase</keyword>
<dbReference type="Pfam" id="PF00067">
    <property type="entry name" value="p450"/>
    <property type="match status" value="1"/>
</dbReference>
<keyword evidence="10 13" id="KW-0408">Iron</keyword>
<keyword evidence="12 14" id="KW-0472">Membrane</keyword>
<dbReference type="GO" id="GO:0016020">
    <property type="term" value="C:membrane"/>
    <property type="evidence" value="ECO:0007669"/>
    <property type="project" value="UniProtKB-SubCell"/>
</dbReference>
<feature type="binding site" description="axial binding residue" evidence="13">
    <location>
        <position position="452"/>
    </location>
    <ligand>
        <name>heme</name>
        <dbReference type="ChEBI" id="CHEBI:30413"/>
    </ligand>
    <ligandPart>
        <name>Fe</name>
        <dbReference type="ChEBI" id="CHEBI:18248"/>
    </ligandPart>
</feature>
<comment type="pathway">
    <text evidence="3">Secondary metabolite biosynthesis.</text>
</comment>
<keyword evidence="16" id="KW-1185">Reference proteome</keyword>
<dbReference type="PANTHER" id="PTHR46300">
    <property type="entry name" value="P450, PUTATIVE (EUROFUNG)-RELATED-RELATED"/>
    <property type="match status" value="1"/>
</dbReference>
<comment type="similarity">
    <text evidence="4">Belongs to the cytochrome P450 family.</text>
</comment>
<dbReference type="InterPro" id="IPR002401">
    <property type="entry name" value="Cyt_P450_E_grp-I"/>
</dbReference>
<evidence type="ECO:0000313" key="15">
    <source>
        <dbReference type="EMBL" id="ETW76011.1"/>
    </source>
</evidence>
<evidence type="ECO:0000256" key="5">
    <source>
        <dbReference type="ARBA" id="ARBA00022617"/>
    </source>
</evidence>